<feature type="region of interest" description="Disordered" evidence="1">
    <location>
        <begin position="1"/>
        <end position="65"/>
    </location>
</feature>
<sequence length="65" mass="7164">MNRESPERTGNDQRGNGNNQGRHREQPGRHRSSTGAQSDPGRATAMPRWSPGKCRQSLGIATVHK</sequence>
<proteinExistence type="predicted"/>
<protein>
    <submittedName>
        <fullName evidence="2">Uncharacterized protein</fullName>
    </submittedName>
</protein>
<dbReference type="Proteomes" id="UP000828390">
    <property type="component" value="Unassembled WGS sequence"/>
</dbReference>
<comment type="caution">
    <text evidence="2">The sequence shown here is derived from an EMBL/GenBank/DDBJ whole genome shotgun (WGS) entry which is preliminary data.</text>
</comment>
<evidence type="ECO:0000313" key="3">
    <source>
        <dbReference type="Proteomes" id="UP000828390"/>
    </source>
</evidence>
<feature type="compositionally biased region" description="Basic and acidic residues" evidence="1">
    <location>
        <begin position="1"/>
        <end position="11"/>
    </location>
</feature>
<reference evidence="2" key="1">
    <citation type="journal article" date="2019" name="bioRxiv">
        <title>The Genome of the Zebra Mussel, Dreissena polymorpha: A Resource for Invasive Species Research.</title>
        <authorList>
            <person name="McCartney M.A."/>
            <person name="Auch B."/>
            <person name="Kono T."/>
            <person name="Mallez S."/>
            <person name="Zhang Y."/>
            <person name="Obille A."/>
            <person name="Becker A."/>
            <person name="Abrahante J.E."/>
            <person name="Garbe J."/>
            <person name="Badalamenti J.P."/>
            <person name="Herman A."/>
            <person name="Mangelson H."/>
            <person name="Liachko I."/>
            <person name="Sullivan S."/>
            <person name="Sone E.D."/>
            <person name="Koren S."/>
            <person name="Silverstein K.A.T."/>
            <person name="Beckman K.B."/>
            <person name="Gohl D.M."/>
        </authorList>
    </citation>
    <scope>NUCLEOTIDE SEQUENCE</scope>
    <source>
        <strain evidence="2">Duluth1</strain>
        <tissue evidence="2">Whole animal</tissue>
    </source>
</reference>
<gene>
    <name evidence="2" type="ORF">DPMN_194772</name>
</gene>
<keyword evidence="3" id="KW-1185">Reference proteome</keyword>
<organism evidence="2 3">
    <name type="scientific">Dreissena polymorpha</name>
    <name type="common">Zebra mussel</name>
    <name type="synonym">Mytilus polymorpha</name>
    <dbReference type="NCBI Taxonomy" id="45954"/>
    <lineage>
        <taxon>Eukaryota</taxon>
        <taxon>Metazoa</taxon>
        <taxon>Spiralia</taxon>
        <taxon>Lophotrochozoa</taxon>
        <taxon>Mollusca</taxon>
        <taxon>Bivalvia</taxon>
        <taxon>Autobranchia</taxon>
        <taxon>Heteroconchia</taxon>
        <taxon>Euheterodonta</taxon>
        <taxon>Imparidentia</taxon>
        <taxon>Neoheterodontei</taxon>
        <taxon>Myida</taxon>
        <taxon>Dreissenoidea</taxon>
        <taxon>Dreissenidae</taxon>
        <taxon>Dreissena</taxon>
    </lineage>
</organism>
<reference evidence="2" key="2">
    <citation type="submission" date="2020-11" db="EMBL/GenBank/DDBJ databases">
        <authorList>
            <person name="McCartney M.A."/>
            <person name="Auch B."/>
            <person name="Kono T."/>
            <person name="Mallez S."/>
            <person name="Becker A."/>
            <person name="Gohl D.M."/>
            <person name="Silverstein K.A.T."/>
            <person name="Koren S."/>
            <person name="Bechman K.B."/>
            <person name="Herman A."/>
            <person name="Abrahante J.E."/>
            <person name="Garbe J."/>
        </authorList>
    </citation>
    <scope>NUCLEOTIDE SEQUENCE</scope>
    <source>
        <strain evidence="2">Duluth1</strain>
        <tissue evidence="2">Whole animal</tissue>
    </source>
</reference>
<name>A0A9D3Y1Q8_DREPO</name>
<dbReference type="AlphaFoldDB" id="A0A9D3Y1Q8"/>
<dbReference type="EMBL" id="JAIWYP010000023">
    <property type="protein sequence ID" value="KAH3692322.1"/>
    <property type="molecule type" value="Genomic_DNA"/>
</dbReference>
<evidence type="ECO:0000256" key="1">
    <source>
        <dbReference type="SAM" id="MobiDB-lite"/>
    </source>
</evidence>
<evidence type="ECO:0000313" key="2">
    <source>
        <dbReference type="EMBL" id="KAH3692322.1"/>
    </source>
</evidence>
<accession>A0A9D3Y1Q8</accession>